<comment type="caution">
    <text evidence="4">The sequence shown here is derived from an EMBL/GenBank/DDBJ whole genome shotgun (WGS) entry which is preliminary data.</text>
</comment>
<dbReference type="EMBL" id="QGNW01000039">
    <property type="protein sequence ID" value="RVX09084.1"/>
    <property type="molecule type" value="Genomic_DNA"/>
</dbReference>
<dbReference type="GO" id="GO:0005524">
    <property type="term" value="F:ATP binding"/>
    <property type="evidence" value="ECO:0007669"/>
    <property type="project" value="UniProtKB-KW"/>
</dbReference>
<dbReference type="InterPro" id="IPR035434">
    <property type="entry name" value="GCL_bact_plant"/>
</dbReference>
<gene>
    <name evidence="4" type="primary">GSH1_0</name>
    <name evidence="4" type="ORF">CK203_013804</name>
</gene>
<sequence length="133" mass="14616">MWGKHGTRSQTGPSYCMRSEVVHCKTGQSAVVNMTNNMEASKIKETRDCCCEPPTEDAVVATEPLTREDLIGYLASGCKPKEKWRGSKASHWNPVVSFELSGAPLETLHQTCAEVNSHLYQVKAVAEEMGLDS</sequence>
<dbReference type="GO" id="GO:0006750">
    <property type="term" value="P:glutathione biosynthetic process"/>
    <property type="evidence" value="ECO:0007669"/>
    <property type="project" value="InterPro"/>
</dbReference>
<keyword evidence="2" id="KW-0547">Nucleotide-binding</keyword>
<proteinExistence type="predicted"/>
<dbReference type="PANTHER" id="PTHR34378:SF1">
    <property type="entry name" value="GLUTAMATE--CYSTEINE LIGASE, CHLOROPLASTIC"/>
    <property type="match status" value="1"/>
</dbReference>
<name>A0A438JJE7_VITVI</name>
<evidence type="ECO:0000256" key="1">
    <source>
        <dbReference type="ARBA" id="ARBA00022598"/>
    </source>
</evidence>
<evidence type="ECO:0000256" key="2">
    <source>
        <dbReference type="ARBA" id="ARBA00022741"/>
    </source>
</evidence>
<evidence type="ECO:0000313" key="4">
    <source>
        <dbReference type="EMBL" id="RVX09084.1"/>
    </source>
</evidence>
<evidence type="ECO:0000313" key="5">
    <source>
        <dbReference type="Proteomes" id="UP000288805"/>
    </source>
</evidence>
<keyword evidence="1 4" id="KW-0436">Ligase</keyword>
<reference evidence="4 5" key="1">
    <citation type="journal article" date="2018" name="PLoS Genet.">
        <title>Population sequencing reveals clonal diversity and ancestral inbreeding in the grapevine cultivar Chardonnay.</title>
        <authorList>
            <person name="Roach M.J."/>
            <person name="Johnson D.L."/>
            <person name="Bohlmann J."/>
            <person name="van Vuuren H.J."/>
            <person name="Jones S.J."/>
            <person name="Pretorius I.S."/>
            <person name="Schmidt S.A."/>
            <person name="Borneman A.R."/>
        </authorList>
    </citation>
    <scope>NUCLEOTIDE SEQUENCE [LARGE SCALE GENOMIC DNA]</scope>
    <source>
        <strain evidence="5">cv. Chardonnay</strain>
        <tissue evidence="4">Leaf</tissue>
    </source>
</reference>
<evidence type="ECO:0000256" key="3">
    <source>
        <dbReference type="ARBA" id="ARBA00022840"/>
    </source>
</evidence>
<dbReference type="PANTHER" id="PTHR34378">
    <property type="entry name" value="GLUTAMATE--CYSTEINE LIGASE, CHLOROPLASTIC"/>
    <property type="match status" value="1"/>
</dbReference>
<dbReference type="Pfam" id="PF04107">
    <property type="entry name" value="GCS2"/>
    <property type="match status" value="1"/>
</dbReference>
<protein>
    <submittedName>
        <fullName evidence="4">Glutamate--cysteine ligase, chloroplastic</fullName>
    </submittedName>
</protein>
<dbReference type="GO" id="GO:0004357">
    <property type="term" value="F:glutamate-cysteine ligase activity"/>
    <property type="evidence" value="ECO:0007669"/>
    <property type="project" value="InterPro"/>
</dbReference>
<dbReference type="InterPro" id="IPR006336">
    <property type="entry name" value="GCS2"/>
</dbReference>
<accession>A0A438JJE7</accession>
<dbReference type="AlphaFoldDB" id="A0A438JJE7"/>
<keyword evidence="3" id="KW-0067">ATP-binding</keyword>
<dbReference type="Proteomes" id="UP000288805">
    <property type="component" value="Unassembled WGS sequence"/>
</dbReference>
<organism evidence="4 5">
    <name type="scientific">Vitis vinifera</name>
    <name type="common">Grape</name>
    <dbReference type="NCBI Taxonomy" id="29760"/>
    <lineage>
        <taxon>Eukaryota</taxon>
        <taxon>Viridiplantae</taxon>
        <taxon>Streptophyta</taxon>
        <taxon>Embryophyta</taxon>
        <taxon>Tracheophyta</taxon>
        <taxon>Spermatophyta</taxon>
        <taxon>Magnoliopsida</taxon>
        <taxon>eudicotyledons</taxon>
        <taxon>Gunneridae</taxon>
        <taxon>Pentapetalae</taxon>
        <taxon>rosids</taxon>
        <taxon>Vitales</taxon>
        <taxon>Vitaceae</taxon>
        <taxon>Viteae</taxon>
        <taxon>Vitis</taxon>
    </lineage>
</organism>